<accession>A0A9P8M5B9</accession>
<comment type="caution">
    <text evidence="2">The sequence shown here is derived from an EMBL/GenBank/DDBJ whole genome shotgun (WGS) entry which is preliminary data.</text>
</comment>
<organism evidence="2 3">
    <name type="scientific">Metarhizium humberi</name>
    <dbReference type="NCBI Taxonomy" id="2596975"/>
    <lineage>
        <taxon>Eukaryota</taxon>
        <taxon>Fungi</taxon>
        <taxon>Dikarya</taxon>
        <taxon>Ascomycota</taxon>
        <taxon>Pezizomycotina</taxon>
        <taxon>Sordariomycetes</taxon>
        <taxon>Hypocreomycetidae</taxon>
        <taxon>Hypocreales</taxon>
        <taxon>Clavicipitaceae</taxon>
        <taxon>Metarhizium</taxon>
    </lineage>
</organism>
<gene>
    <name evidence="2" type="ORF">MHUMG1_09876</name>
</gene>
<sequence>MASVLRADVYVAPGIPFPVTKDEPDYITQIFSPMSITLISGDREAVLVDALLTPAQADELADWVESVIPNKQLTTIYITHGHGDHFFGLSRLLKRFPHARAVTTAKVIEHMEQELGPTLYEAVWANSFGDQLDTSGILSNVEALGNDKTIYLEGNRLVAVDAGRSDTWNTTYLHVPSLNMVVAGDCVYNDVHQFLGETNSEEGRNAWISIIKDIAALKPHTVIAGHKRPGAVHGINNLTATIKYIEDFGELLSSSKSVEELFNEMRKAYPDRVNPYALWLSCSSAFKTVLYTSCLILRAPGVPEHRISQCGGKARANWGLPVYARLHMDFVKLDKHDEYHWRPVTEWETAVWGWVLVNYVNYGVQFFLHNGTFYREVRVADPNNGTHATDKWLPSKPPKEPDAVRQLDRLIEQFTGDGGRPYLLAFMDTINIAMRRASSVPGAYSQCVNSLIGRPLALVNAGFSLELATDGRKNQSTVGNQPGLRPPYSLLLDHSVSETPIIQYEFPIKLHGRYGPPRPDDELELGDMFTPFESDPDKKYESHQIHPIDKDTMFKLKSYWLDPRDYMGPGAAGRYVVDANKKLTVCGLLMDPFTPVNAYSSILPIEPLRLPPWTWESALKKMTAFFHFGPLLVEEDVPAFDPYQLLLPKYDLEKETVGAAIKPPSLAVADWSWLQPYPDPEQGRGDEERAPDEVYMALQLGKVDPMLEFAAGPLTAVEGFLQMKRPITAPVGGDAGN</sequence>
<dbReference type="InterPro" id="IPR050855">
    <property type="entry name" value="NDM-1-like"/>
</dbReference>
<dbReference type="CDD" id="cd07739">
    <property type="entry name" value="metallo-hydrolase-like_MBL-fold"/>
    <property type="match status" value="1"/>
</dbReference>
<dbReference type="Pfam" id="PF00753">
    <property type="entry name" value="Lactamase_B"/>
    <property type="match status" value="1"/>
</dbReference>
<name>A0A9P8M5B9_9HYPO</name>
<dbReference type="Proteomes" id="UP000764110">
    <property type="component" value="Unassembled WGS sequence"/>
</dbReference>
<feature type="domain" description="Metallo-beta-lactamase" evidence="1">
    <location>
        <begin position="33"/>
        <end position="226"/>
    </location>
</feature>
<dbReference type="SMART" id="SM00849">
    <property type="entry name" value="Lactamase_B"/>
    <property type="match status" value="1"/>
</dbReference>
<dbReference type="PANTHER" id="PTHR42951">
    <property type="entry name" value="METALLO-BETA-LACTAMASE DOMAIN-CONTAINING"/>
    <property type="match status" value="1"/>
</dbReference>
<proteinExistence type="predicted"/>
<dbReference type="Gene3D" id="3.60.15.10">
    <property type="entry name" value="Ribonuclease Z/Hydroxyacylglutathione hydrolase-like"/>
    <property type="match status" value="1"/>
</dbReference>
<protein>
    <recommendedName>
        <fullName evidence="1">Metallo-beta-lactamase domain-containing protein</fullName>
    </recommendedName>
</protein>
<reference evidence="2 3" key="1">
    <citation type="submission" date="2020-07" db="EMBL/GenBank/DDBJ databases">
        <title>Metarhizium humberi genome.</title>
        <authorList>
            <person name="Lysoe E."/>
        </authorList>
    </citation>
    <scope>NUCLEOTIDE SEQUENCE [LARGE SCALE GENOMIC DNA]</scope>
    <source>
        <strain evidence="2 3">ESALQ1638</strain>
    </source>
</reference>
<dbReference type="InterPro" id="IPR036866">
    <property type="entry name" value="RibonucZ/Hydroxyglut_hydro"/>
</dbReference>
<dbReference type="PANTHER" id="PTHR42951:SF14">
    <property type="entry name" value="METALLO-BETA-LACTAMASE SUPERFAMILY PROTEIN"/>
    <property type="match status" value="1"/>
</dbReference>
<keyword evidence="3" id="KW-1185">Reference proteome</keyword>
<evidence type="ECO:0000313" key="3">
    <source>
        <dbReference type="Proteomes" id="UP000764110"/>
    </source>
</evidence>
<dbReference type="EMBL" id="JACEFI010000032">
    <property type="protein sequence ID" value="KAH0592375.1"/>
    <property type="molecule type" value="Genomic_DNA"/>
</dbReference>
<dbReference type="SUPFAM" id="SSF56281">
    <property type="entry name" value="Metallo-hydrolase/oxidoreductase"/>
    <property type="match status" value="1"/>
</dbReference>
<dbReference type="AlphaFoldDB" id="A0A9P8M5B9"/>
<evidence type="ECO:0000259" key="1">
    <source>
        <dbReference type="SMART" id="SM00849"/>
    </source>
</evidence>
<dbReference type="InterPro" id="IPR001279">
    <property type="entry name" value="Metallo-B-lactamas"/>
</dbReference>
<evidence type="ECO:0000313" key="2">
    <source>
        <dbReference type="EMBL" id="KAH0592375.1"/>
    </source>
</evidence>